<feature type="non-terminal residue" evidence="2">
    <location>
        <position position="148"/>
    </location>
</feature>
<evidence type="ECO:0000313" key="2">
    <source>
        <dbReference type="EMBL" id="JAT14364.1"/>
    </source>
</evidence>
<accession>A0A1B6KSY8</accession>
<sequence length="148" mass="16708">NKKLPMKGLSRTSTPGDSQTCSKKLEHTLTTISTELYPCLTSGTRQTCYKKLITPIGTNKLTPKNSSRSYNFGKGKKGSVNKFSVSLQVAKAAKNTKLEVQHVKSNQSLPNITRRPPMNAKLRAEDESLEDFFIKHINYYRECMRKSH</sequence>
<dbReference type="EMBL" id="GEBQ01025613">
    <property type="protein sequence ID" value="JAT14364.1"/>
    <property type="molecule type" value="Transcribed_RNA"/>
</dbReference>
<dbReference type="AlphaFoldDB" id="A0A1B6KSY8"/>
<organism evidence="2">
    <name type="scientific">Graphocephala atropunctata</name>
    <dbReference type="NCBI Taxonomy" id="36148"/>
    <lineage>
        <taxon>Eukaryota</taxon>
        <taxon>Metazoa</taxon>
        <taxon>Ecdysozoa</taxon>
        <taxon>Arthropoda</taxon>
        <taxon>Hexapoda</taxon>
        <taxon>Insecta</taxon>
        <taxon>Pterygota</taxon>
        <taxon>Neoptera</taxon>
        <taxon>Paraneoptera</taxon>
        <taxon>Hemiptera</taxon>
        <taxon>Auchenorrhyncha</taxon>
        <taxon>Membracoidea</taxon>
        <taxon>Cicadellidae</taxon>
        <taxon>Cicadellinae</taxon>
        <taxon>Cicadellini</taxon>
        <taxon>Graphocephala</taxon>
    </lineage>
</organism>
<feature type="non-terminal residue" evidence="2">
    <location>
        <position position="1"/>
    </location>
</feature>
<evidence type="ECO:0000256" key="1">
    <source>
        <dbReference type="SAM" id="MobiDB-lite"/>
    </source>
</evidence>
<gene>
    <name evidence="2" type="ORF">g.50633</name>
</gene>
<feature type="compositionally biased region" description="Polar residues" evidence="1">
    <location>
        <begin position="10"/>
        <end position="21"/>
    </location>
</feature>
<proteinExistence type="predicted"/>
<reference evidence="2" key="1">
    <citation type="submission" date="2015-11" db="EMBL/GenBank/DDBJ databases">
        <title>De novo transcriptome assembly of four potential Pierce s Disease insect vectors from Arizona vineyards.</title>
        <authorList>
            <person name="Tassone E.E."/>
        </authorList>
    </citation>
    <scope>NUCLEOTIDE SEQUENCE</scope>
</reference>
<feature type="region of interest" description="Disordered" evidence="1">
    <location>
        <begin position="1"/>
        <end position="21"/>
    </location>
</feature>
<name>A0A1B6KSY8_9HEMI</name>
<protein>
    <submittedName>
        <fullName evidence="2">Uncharacterized protein</fullName>
    </submittedName>
</protein>